<dbReference type="Gene3D" id="1.10.10.10">
    <property type="entry name" value="Winged helix-like DNA-binding domain superfamily/Winged helix DNA-binding domain"/>
    <property type="match status" value="1"/>
</dbReference>
<dbReference type="GO" id="GO:0003700">
    <property type="term" value="F:DNA-binding transcription factor activity"/>
    <property type="evidence" value="ECO:0007669"/>
    <property type="project" value="TreeGrafter"/>
</dbReference>
<dbReference type="PANTHER" id="PTHR33221">
    <property type="entry name" value="WINGED HELIX-TURN-HELIX TRANSCRIPTIONAL REGULATOR, RRF2 FAMILY"/>
    <property type="match status" value="1"/>
</dbReference>
<accession>A0A6M0Q9Q4</accession>
<dbReference type="NCBIfam" id="TIGR00738">
    <property type="entry name" value="rrf2_super"/>
    <property type="match status" value="1"/>
</dbReference>
<organism evidence="4 5">
    <name type="scientific">Bacillus mesophilus</name>
    <dbReference type="NCBI Taxonomy" id="1808955"/>
    <lineage>
        <taxon>Bacteria</taxon>
        <taxon>Bacillati</taxon>
        <taxon>Bacillota</taxon>
        <taxon>Bacilli</taxon>
        <taxon>Bacillales</taxon>
        <taxon>Bacillaceae</taxon>
        <taxon>Bacillus</taxon>
    </lineage>
</organism>
<dbReference type="InterPro" id="IPR036388">
    <property type="entry name" value="WH-like_DNA-bd_sf"/>
</dbReference>
<evidence type="ECO:0000256" key="3">
    <source>
        <dbReference type="ARBA" id="ARBA00040173"/>
    </source>
</evidence>
<dbReference type="PROSITE" id="PS01332">
    <property type="entry name" value="HTH_RRF2_1"/>
    <property type="match status" value="1"/>
</dbReference>
<dbReference type="Pfam" id="PF02082">
    <property type="entry name" value="Rrf2"/>
    <property type="match status" value="1"/>
</dbReference>
<evidence type="ECO:0000256" key="1">
    <source>
        <dbReference type="ARBA" id="ARBA00023125"/>
    </source>
</evidence>
<comment type="cofactor">
    <cofactor evidence="2">
        <name>[2Fe-2S] cluster</name>
        <dbReference type="ChEBI" id="CHEBI:190135"/>
    </cofactor>
</comment>
<evidence type="ECO:0000313" key="5">
    <source>
        <dbReference type="Proteomes" id="UP000481043"/>
    </source>
</evidence>
<name>A0A6M0Q9Q4_9BACI</name>
<dbReference type="PANTHER" id="PTHR33221:SF4">
    <property type="entry name" value="HTH-TYPE TRANSCRIPTIONAL REPRESSOR NSRR"/>
    <property type="match status" value="1"/>
</dbReference>
<dbReference type="PROSITE" id="PS51197">
    <property type="entry name" value="HTH_RRF2_2"/>
    <property type="match status" value="1"/>
</dbReference>
<evidence type="ECO:0000313" key="4">
    <source>
        <dbReference type="EMBL" id="NEY72987.1"/>
    </source>
</evidence>
<proteinExistence type="predicted"/>
<dbReference type="Proteomes" id="UP000481043">
    <property type="component" value="Unassembled WGS sequence"/>
</dbReference>
<reference evidence="4 5" key="1">
    <citation type="submission" date="2020-02" db="EMBL/GenBank/DDBJ databases">
        <title>Bacillus aquiflavi sp. nov., isolated from yellow water of strong flavor Chinese baijiu in Yibin region of China.</title>
        <authorList>
            <person name="Xie J."/>
        </authorList>
    </citation>
    <scope>NUCLEOTIDE SEQUENCE [LARGE SCALE GENOMIC DNA]</scope>
    <source>
        <strain evidence="4 5">SA4</strain>
    </source>
</reference>
<dbReference type="AlphaFoldDB" id="A0A6M0Q9Q4"/>
<sequence length="150" mass="17071">MRLTSYTDYSIRVLIYLATLSEDRLVNIKEIAEVYQISKNHLTKVIYDLGKLGYIETVRGRNGGVKLALEPHEINIGEVIQKTEDDFYMAACFDPTNKGCIISSACKLKGILNKAVSSYLSVLEQYSLADIIENKEDLQQLFQKQMIKTR</sequence>
<dbReference type="RefSeq" id="WP_163180456.1">
    <property type="nucleotide sequence ID" value="NZ_JAAIWM010000005.1"/>
</dbReference>
<evidence type="ECO:0000256" key="2">
    <source>
        <dbReference type="ARBA" id="ARBA00034078"/>
    </source>
</evidence>
<dbReference type="InterPro" id="IPR036390">
    <property type="entry name" value="WH_DNA-bd_sf"/>
</dbReference>
<dbReference type="EMBL" id="JAAIWM010000005">
    <property type="protein sequence ID" value="NEY72987.1"/>
    <property type="molecule type" value="Genomic_DNA"/>
</dbReference>
<gene>
    <name evidence="4" type="ORF">G4D63_14705</name>
</gene>
<dbReference type="InterPro" id="IPR000944">
    <property type="entry name" value="Tscrpt_reg_Rrf2"/>
</dbReference>
<dbReference type="SUPFAM" id="SSF46785">
    <property type="entry name" value="Winged helix' DNA-binding domain"/>
    <property type="match status" value="1"/>
</dbReference>
<comment type="caution">
    <text evidence="4">The sequence shown here is derived from an EMBL/GenBank/DDBJ whole genome shotgun (WGS) entry which is preliminary data.</text>
</comment>
<keyword evidence="5" id="KW-1185">Reference proteome</keyword>
<keyword evidence="1" id="KW-0238">DNA-binding</keyword>
<dbReference type="GO" id="GO:0003677">
    <property type="term" value="F:DNA binding"/>
    <property type="evidence" value="ECO:0007669"/>
    <property type="project" value="UniProtKB-KW"/>
</dbReference>
<dbReference type="GO" id="GO:0005829">
    <property type="term" value="C:cytosol"/>
    <property type="evidence" value="ECO:0007669"/>
    <property type="project" value="TreeGrafter"/>
</dbReference>
<protein>
    <recommendedName>
        <fullName evidence="3">HTH-type transcriptional regulator NsrR</fullName>
    </recommendedName>
</protein>
<dbReference type="InterPro" id="IPR030489">
    <property type="entry name" value="TR_Rrf2-type_CS"/>
</dbReference>